<dbReference type="AlphaFoldDB" id="A0A250LLB9"/>
<protein>
    <submittedName>
        <fullName evidence="2">Uncharacterized protein</fullName>
    </submittedName>
</protein>
<accession>A0A250LLB9</accession>
<dbReference type="RefSeq" id="WP_212271068.1">
    <property type="nucleotide sequence ID" value="NZ_CP073663.1"/>
</dbReference>
<keyword evidence="2" id="KW-0614">Plasmid</keyword>
<reference evidence="2" key="1">
    <citation type="journal article" date="2016" name="Biosci. Biotechnol. Biochem.">
        <title>Bioconversion of AHX to AOH by resting cells of Burkholderia contaminans CH-1.</title>
        <authorList>
            <person name="Choi J.H."/>
            <person name="Kikuchi A."/>
            <person name="Pumkaeo P."/>
            <person name="Hirai H."/>
            <person name="Tokuyama S."/>
            <person name="Kawagishi H."/>
        </authorList>
    </citation>
    <scope>NUCLEOTIDE SEQUENCE</scope>
    <source>
        <strain evidence="2">CH-1</strain>
        <plasmid evidence="2">pBC453</plasmid>
    </source>
</reference>
<name>A0A250LLB9_9BURK</name>
<proteinExistence type="predicted"/>
<feature type="compositionally biased region" description="Acidic residues" evidence="1">
    <location>
        <begin position="13"/>
        <end position="24"/>
    </location>
</feature>
<reference evidence="2" key="2">
    <citation type="journal article" date="2017" name="Genome Announc.">
        <title>High-Quality Draft Genome Sequence of Burkholderia contaminans CH-1, a Gram-Negative Bacterium That Metabolizes 2-Azahypoxanthine, a Plant Growth-Regulating Compound.</title>
        <authorList>
            <person name="Choi J.-H."/>
            <person name="Sugiura H."/>
            <person name="Moriuchi R."/>
            <person name="Kawagishi H."/>
            <person name="Dohra H."/>
        </authorList>
    </citation>
    <scope>NUCLEOTIDE SEQUENCE</scope>
    <source>
        <strain evidence="2">CH-1</strain>
        <plasmid evidence="2">pBC453</plasmid>
    </source>
</reference>
<feature type="region of interest" description="Disordered" evidence="1">
    <location>
        <begin position="1"/>
        <end position="26"/>
    </location>
</feature>
<sequence>MDKDVHSFADVVEATDPEYSDEERESTVDACGMKCADTASKARPREQSLEEIVLLKIVNGQSTLADMRDPARPTLVSDVARHVRLVARPIVSDLGKRKLVLRRPDRHLIEESVKHKTLTCANSAGDKNRFLRAEARQQAIALFGGENAIRLQGSERTSHNRSSPKHI</sequence>
<gene>
    <name evidence="2" type="ORF">BCCH1_78760</name>
</gene>
<organism evidence="2">
    <name type="scientific">Burkholderia contaminans</name>
    <dbReference type="NCBI Taxonomy" id="488447"/>
    <lineage>
        <taxon>Bacteria</taxon>
        <taxon>Pseudomonadati</taxon>
        <taxon>Pseudomonadota</taxon>
        <taxon>Betaproteobacteria</taxon>
        <taxon>Burkholderiales</taxon>
        <taxon>Burkholderiaceae</taxon>
        <taxon>Burkholderia</taxon>
        <taxon>Burkholderia cepacia complex</taxon>
    </lineage>
</organism>
<dbReference type="EMBL" id="AP018360">
    <property type="protein sequence ID" value="BBA45365.1"/>
    <property type="molecule type" value="Genomic_DNA"/>
</dbReference>
<evidence type="ECO:0000313" key="2">
    <source>
        <dbReference type="EMBL" id="BBA45365.1"/>
    </source>
</evidence>
<geneLocation type="plasmid" evidence="2">
    <name>pBC453</name>
</geneLocation>
<evidence type="ECO:0000256" key="1">
    <source>
        <dbReference type="SAM" id="MobiDB-lite"/>
    </source>
</evidence>